<gene>
    <name evidence="2" type="ORF">ENN50_05960</name>
</gene>
<evidence type="ECO:0000256" key="1">
    <source>
        <dbReference type="SAM" id="SignalP"/>
    </source>
</evidence>
<evidence type="ECO:0008006" key="3">
    <source>
        <dbReference type="Google" id="ProtNLM"/>
    </source>
</evidence>
<reference evidence="2" key="1">
    <citation type="journal article" date="2020" name="mSystems">
        <title>Genome- and Community-Level Interaction Insights into Carbon Utilization and Element Cycling Functions of Hydrothermarchaeota in Hydrothermal Sediment.</title>
        <authorList>
            <person name="Zhou Z."/>
            <person name="Liu Y."/>
            <person name="Xu W."/>
            <person name="Pan J."/>
            <person name="Luo Z.H."/>
            <person name="Li M."/>
        </authorList>
    </citation>
    <scope>NUCLEOTIDE SEQUENCE [LARGE SCALE GENOMIC DNA]</scope>
    <source>
        <strain evidence="2">SpSt-1181</strain>
    </source>
</reference>
<dbReference type="Proteomes" id="UP000886335">
    <property type="component" value="Unassembled WGS sequence"/>
</dbReference>
<feature type="chain" id="PRO_5032903094" description="Outer membrane protein beta-barrel domain-containing protein" evidence="1">
    <location>
        <begin position="28"/>
        <end position="193"/>
    </location>
</feature>
<feature type="signal peptide" evidence="1">
    <location>
        <begin position="1"/>
        <end position="27"/>
    </location>
</feature>
<accession>A0A831SRV2</accession>
<sequence length="193" mass="20695">MRPYTRWLASIYIQASLLLCSPALLTAASPVLFGVSPPSHESKIAIQAAIGADGDGSGVAFNYGYSFSERFSAALQLGWTDDRKDSRIRGELAAKLLRIGESSVSLYSGIAADDDGPSVHGGIWAHLYTGLPLFLVAGLETSYPDFDPEKNTSSLVTGIEIPVAVNLGFSLLRQFPLTSDSYNHYATGLIVFF</sequence>
<dbReference type="AlphaFoldDB" id="A0A831SRV2"/>
<proteinExistence type="predicted"/>
<keyword evidence="1" id="KW-0732">Signal</keyword>
<organism evidence="2">
    <name type="scientific">Prosthecochloris aestuarii</name>
    <dbReference type="NCBI Taxonomy" id="1102"/>
    <lineage>
        <taxon>Bacteria</taxon>
        <taxon>Pseudomonadati</taxon>
        <taxon>Chlorobiota</taxon>
        <taxon>Chlorobiia</taxon>
        <taxon>Chlorobiales</taxon>
        <taxon>Chlorobiaceae</taxon>
        <taxon>Prosthecochloris</taxon>
    </lineage>
</organism>
<comment type="caution">
    <text evidence="2">The sequence shown here is derived from an EMBL/GenBank/DDBJ whole genome shotgun (WGS) entry which is preliminary data.</text>
</comment>
<dbReference type="EMBL" id="DSBW01000135">
    <property type="protein sequence ID" value="HED31215.1"/>
    <property type="molecule type" value="Genomic_DNA"/>
</dbReference>
<protein>
    <recommendedName>
        <fullName evidence="3">Outer membrane protein beta-barrel domain-containing protein</fullName>
    </recommendedName>
</protein>
<name>A0A831SRV2_PROAE</name>
<evidence type="ECO:0000313" key="2">
    <source>
        <dbReference type="EMBL" id="HED31215.1"/>
    </source>
</evidence>